<keyword evidence="1" id="KW-0378">Hydrolase</keyword>
<dbReference type="GO" id="GO:0016787">
    <property type="term" value="F:hydrolase activity"/>
    <property type="evidence" value="ECO:0007669"/>
    <property type="project" value="UniProtKB-KW"/>
</dbReference>
<feature type="domain" description="BD-FAE-like" evidence="2">
    <location>
        <begin position="90"/>
        <end position="198"/>
    </location>
</feature>
<accession>B8R967</accession>
<dbReference type="ESTHER" id="9bact-b8r967">
    <property type="family name" value="BD-FAE"/>
</dbReference>
<reference evidence="3" key="1">
    <citation type="journal article" date="2009" name="Appl. Environ. Microbiol.">
        <title>Characterization of denitrification gene clusters of soil bacteria via a metagenomic approach.</title>
        <authorList>
            <person name="Demaneche S."/>
            <person name="Philippot L."/>
            <person name="David M.M."/>
            <person name="Navarro E."/>
            <person name="Vogel T.M."/>
            <person name="Simonet P."/>
        </authorList>
    </citation>
    <scope>NUCLEOTIDE SEQUENCE</scope>
</reference>
<name>B8R967_9BACT</name>
<evidence type="ECO:0000256" key="1">
    <source>
        <dbReference type="ARBA" id="ARBA00022801"/>
    </source>
</evidence>
<dbReference type="EMBL" id="EU910859">
    <property type="protein sequence ID" value="ACF98223.1"/>
    <property type="molecule type" value="Genomic_DNA"/>
</dbReference>
<dbReference type="PANTHER" id="PTHR48081">
    <property type="entry name" value="AB HYDROLASE SUPERFAMILY PROTEIN C4A8.06C"/>
    <property type="match status" value="1"/>
</dbReference>
<proteinExistence type="predicted"/>
<protein>
    <submittedName>
        <fullName evidence="3">Putative esterase/lipase</fullName>
    </submittedName>
</protein>
<dbReference type="Pfam" id="PF20434">
    <property type="entry name" value="BD-FAE"/>
    <property type="match status" value="1"/>
</dbReference>
<sequence length="323" mass="34160">MHPLETDVRILLAAGAALALAGCAFQPAGSVALPSQVPDAIATQLVQIGRVIDPPKTGALYAPLQQREPYAGVRVARAERFGPDAERNVLDVFTPETRGAPRPVLVFVHGGGFVAGARRTGSSPFYDNIALWAVKNGMVGVNTTYRLAPAHKWPAAQEDLAATIQWVRENIAARGGDPNRIYLMGHSAGAAHVAQYVGHPRFHVEPGGGVAGAILVSGVFDPSSMPAGPGLQAYFGSDASVYPRRSALPGMAASRLPMMVAYAELDPSDFHEQAEQAQAALCGAGQCRPLVQLRGHSHMSEVYAINTPDTALADAIRAFVFRR</sequence>
<dbReference type="Gene3D" id="3.40.50.1820">
    <property type="entry name" value="alpha/beta hydrolase"/>
    <property type="match status" value="1"/>
</dbReference>
<organism evidence="3">
    <name type="scientific">uncultured bacterium 2304</name>
    <dbReference type="NCBI Taxonomy" id="548902"/>
    <lineage>
        <taxon>Bacteria</taxon>
        <taxon>environmental samples</taxon>
    </lineage>
</organism>
<evidence type="ECO:0000259" key="2">
    <source>
        <dbReference type="Pfam" id="PF20434"/>
    </source>
</evidence>
<evidence type="ECO:0000313" key="3">
    <source>
        <dbReference type="EMBL" id="ACF98223.1"/>
    </source>
</evidence>
<dbReference type="InterPro" id="IPR029058">
    <property type="entry name" value="AB_hydrolase_fold"/>
</dbReference>
<dbReference type="AlphaFoldDB" id="B8R967"/>
<dbReference type="SUPFAM" id="SSF53474">
    <property type="entry name" value="alpha/beta-Hydrolases"/>
    <property type="match status" value="1"/>
</dbReference>
<dbReference type="InterPro" id="IPR050300">
    <property type="entry name" value="GDXG_lipolytic_enzyme"/>
</dbReference>
<dbReference type="InterPro" id="IPR049492">
    <property type="entry name" value="BD-FAE-like_dom"/>
</dbReference>